<feature type="domain" description="TonB-dependent receptor-like beta-barrel" evidence="11">
    <location>
        <begin position="488"/>
        <end position="950"/>
    </location>
</feature>
<dbReference type="Pfam" id="PF07715">
    <property type="entry name" value="Plug"/>
    <property type="match status" value="1"/>
</dbReference>
<keyword evidence="14" id="KW-1185">Reference proteome</keyword>
<evidence type="ECO:0000259" key="11">
    <source>
        <dbReference type="Pfam" id="PF00593"/>
    </source>
</evidence>
<dbReference type="EMBL" id="CP009123">
    <property type="protein sequence ID" value="AJA11754.1"/>
    <property type="molecule type" value="Genomic_DNA"/>
</dbReference>
<protein>
    <submittedName>
        <fullName evidence="13">TonB-dependent Receptor Plug domain protein</fullName>
    </submittedName>
</protein>
<gene>
    <name evidence="13" type="ORF">SKP52_24585</name>
</gene>
<dbReference type="Pfam" id="PF00593">
    <property type="entry name" value="TonB_dep_Rec_b-barrel"/>
    <property type="match status" value="1"/>
</dbReference>
<dbReference type="InterPro" id="IPR039426">
    <property type="entry name" value="TonB-dep_rcpt-like"/>
</dbReference>
<dbReference type="Gene3D" id="2.170.130.10">
    <property type="entry name" value="TonB-dependent receptor, plug domain"/>
    <property type="match status" value="1"/>
</dbReference>
<evidence type="ECO:0000313" key="13">
    <source>
        <dbReference type="EMBL" id="AJA11754.1"/>
    </source>
</evidence>
<evidence type="ECO:0000259" key="12">
    <source>
        <dbReference type="Pfam" id="PF07715"/>
    </source>
</evidence>
<proteinExistence type="inferred from homology"/>
<evidence type="ECO:0000256" key="6">
    <source>
        <dbReference type="ARBA" id="ARBA00023136"/>
    </source>
</evidence>
<evidence type="ECO:0000256" key="5">
    <source>
        <dbReference type="ARBA" id="ARBA00023077"/>
    </source>
</evidence>
<dbReference type="SUPFAM" id="SSF56935">
    <property type="entry name" value="Porins"/>
    <property type="match status" value="1"/>
</dbReference>
<keyword evidence="6 8" id="KW-0472">Membrane</keyword>
<evidence type="ECO:0000256" key="4">
    <source>
        <dbReference type="ARBA" id="ARBA00022692"/>
    </source>
</evidence>
<accession>A0A0A7PP50</accession>
<evidence type="ECO:0000256" key="9">
    <source>
        <dbReference type="RuleBase" id="RU003357"/>
    </source>
</evidence>
<keyword evidence="7 8" id="KW-0998">Cell outer membrane</keyword>
<keyword evidence="13" id="KW-0614">Plasmid</keyword>
<feature type="compositionally biased region" description="Low complexity" evidence="10">
    <location>
        <begin position="44"/>
        <end position="62"/>
    </location>
</feature>
<keyword evidence="3 8" id="KW-1134">Transmembrane beta strand</keyword>
<dbReference type="AlphaFoldDB" id="A0A0A7PP50"/>
<evidence type="ECO:0000256" key="8">
    <source>
        <dbReference type="PROSITE-ProRule" id="PRU01360"/>
    </source>
</evidence>
<dbReference type="InterPro" id="IPR036942">
    <property type="entry name" value="Beta-barrel_TonB_sf"/>
</dbReference>
<name>A0A0A7PP50_9SPHN</name>
<evidence type="ECO:0000256" key="3">
    <source>
        <dbReference type="ARBA" id="ARBA00022452"/>
    </source>
</evidence>
<dbReference type="PANTHER" id="PTHR47234:SF2">
    <property type="entry name" value="TONB-DEPENDENT RECEPTOR"/>
    <property type="match status" value="1"/>
</dbReference>
<comment type="similarity">
    <text evidence="8 9">Belongs to the TonB-dependent receptor family.</text>
</comment>
<evidence type="ECO:0000256" key="1">
    <source>
        <dbReference type="ARBA" id="ARBA00004571"/>
    </source>
</evidence>
<dbReference type="Proteomes" id="UP000030907">
    <property type="component" value="Plasmid pSfKp5.2"/>
</dbReference>
<geneLocation type="plasmid" evidence="13 14">
    <name>pSfKp5.2</name>
</geneLocation>
<keyword evidence="13" id="KW-0675">Receptor</keyword>
<keyword evidence="4 8" id="KW-0812">Transmembrane</keyword>
<feature type="domain" description="TonB-dependent receptor plug" evidence="12">
    <location>
        <begin position="77"/>
        <end position="187"/>
    </location>
</feature>
<dbReference type="InterPro" id="IPR037066">
    <property type="entry name" value="Plug_dom_sf"/>
</dbReference>
<evidence type="ECO:0000256" key="7">
    <source>
        <dbReference type="ARBA" id="ARBA00023237"/>
    </source>
</evidence>
<feature type="region of interest" description="Disordered" evidence="10">
    <location>
        <begin position="44"/>
        <end position="63"/>
    </location>
</feature>
<dbReference type="GO" id="GO:0009279">
    <property type="term" value="C:cell outer membrane"/>
    <property type="evidence" value="ECO:0007669"/>
    <property type="project" value="UniProtKB-SubCell"/>
</dbReference>
<dbReference type="OrthoDB" id="7051241at2"/>
<keyword evidence="2 8" id="KW-0813">Transport</keyword>
<organism evidence="13 14">
    <name type="scientific">Sphingopyxis fribergensis</name>
    <dbReference type="NCBI Taxonomy" id="1515612"/>
    <lineage>
        <taxon>Bacteria</taxon>
        <taxon>Pseudomonadati</taxon>
        <taxon>Pseudomonadota</taxon>
        <taxon>Alphaproteobacteria</taxon>
        <taxon>Sphingomonadales</taxon>
        <taxon>Sphingomonadaceae</taxon>
        <taxon>Sphingopyxis</taxon>
    </lineage>
</organism>
<dbReference type="HOGENOM" id="CLU_010745_0_0_5"/>
<dbReference type="Gene3D" id="2.40.170.20">
    <property type="entry name" value="TonB-dependent receptor, beta-barrel domain"/>
    <property type="match status" value="1"/>
</dbReference>
<dbReference type="InterPro" id="IPR000531">
    <property type="entry name" value="Beta-barrel_TonB"/>
</dbReference>
<keyword evidence="5 9" id="KW-0798">TonB box</keyword>
<dbReference type="PROSITE" id="PS52016">
    <property type="entry name" value="TONB_DEPENDENT_REC_3"/>
    <property type="match status" value="1"/>
</dbReference>
<dbReference type="PANTHER" id="PTHR47234">
    <property type="match status" value="1"/>
</dbReference>
<evidence type="ECO:0000313" key="14">
    <source>
        <dbReference type="Proteomes" id="UP000030907"/>
    </source>
</evidence>
<evidence type="ECO:0000256" key="2">
    <source>
        <dbReference type="ARBA" id="ARBA00022448"/>
    </source>
</evidence>
<dbReference type="InterPro" id="IPR012910">
    <property type="entry name" value="Plug_dom"/>
</dbReference>
<reference evidence="13 14" key="1">
    <citation type="journal article" date="2015" name="Int. J. Syst. Evol. Microbiol.">
        <title>Description of Sphingopyxis fribergensis sp. nov. - a soil bacterium with the ability to degrade styrene and phenylacetic acid.</title>
        <authorList>
            <person name="Oelschlagel M."/>
            <person name="Ruckert C."/>
            <person name="Kalinowski J."/>
            <person name="Schmidt G."/>
            <person name="Schlomann M."/>
            <person name="Tischler D."/>
        </authorList>
    </citation>
    <scope>NUCLEOTIDE SEQUENCE [LARGE SCALE GENOMIC DNA]</scope>
    <source>
        <strain evidence="13 14">Kp5.2</strain>
        <plasmid evidence="13">pSfKp5.2</plasmid>
    </source>
</reference>
<evidence type="ECO:0000256" key="10">
    <source>
        <dbReference type="SAM" id="MobiDB-lite"/>
    </source>
</evidence>
<dbReference type="KEGG" id="sphk:SKP52_24585"/>
<sequence length="985" mass="103078">MPPVKPVDRLNCKGADMRLRLTGVVSAIALMYMVPSGALAQTAPKPEAPAEASTEASPSAGPDIVVTGSRVARRDYQSSSPIVTVSSDAIAATGNVTLEGALNQLPQFTPDGTAFSNGLNATGQATLNLRGLGAQRNLVLLDGKRLQPSSSTQVVDINSLPTILVGGTEIITGGASAVYGSDANSGVVNFKLRQIEGVEISAQNTITERGDAGIRNISLGAGTHFAGGRGRVLFGIDYTDRDALGVTDRAFFRRNVGVSSSIGAGLFTPSTNGPSQAAINAAFAAYGVPAGAVPRASSIGVNADGTLFSTGLGVYNYRDATPYVNNIGSALLQKQKDVYAQMPLERLSTFGKVSYDLASDVKFYAQGLYADYTAYSMVDAAPNAGVWMLSVPVTNPYIPAALQPLLASRAKMTAPVLVTKRYVEAGPRRTRHDSTTWQALAGFSGRIGAITWDLYGSHGESSLSDATAGSVFADKVQRLVSAPDGGAALCGGYNPFAVTNSATCAAYISGTTTNRTKTTQDVAELTFQGPLVTLPAGEVRFAAGADYRRNSFSFTPDAQQLAGNIVGITRSSGTSGSTRAIEGYAELLVPLLRDLPGIQSLDLDAAYRYSDYDRSGGVSTYKAELNWQVFEPLRLRGGYQRAIRAPNVGELFTASTGLFPTIGTAATGAGDPCDIRGSYRTGAHGADVRNLCLAQGVPAAVIDAYANNVSQVGAYLSGNTDLSPEKADTYTAGAVLTPRLATPSLSALSLSVDYYNISIANAIATIPVTLSLSKCFNGDGSNPTYSNSNYYCSLIGRDPATGGITNALMPYLNIGGYRTSGVDVQLDWSVRLADIGIGGGDTKFGISSVVNYLDTYRVQNQPGSPFQEYGGTIGSGTTLPRWRSTTSFTLGDSRATMLVRWRHIGGMSDFSSVANPASTIAGVPAYDYVDLSFRIDPVKGFGLRFGVNNLADSEPPVVGGVLGTTDSGTYDVLGRTFYMGATVRF</sequence>
<comment type="subcellular location">
    <subcellularLocation>
        <location evidence="1 8">Cell outer membrane</location>
        <topology evidence="1 8">Multi-pass membrane protein</topology>
    </subcellularLocation>
</comment>